<gene>
    <name evidence="3" type="ORF">K8W24_00385</name>
</gene>
<dbReference type="GO" id="GO:0005886">
    <property type="term" value="C:plasma membrane"/>
    <property type="evidence" value="ECO:0007669"/>
    <property type="project" value="UniProtKB-SubCell"/>
</dbReference>
<feature type="transmembrane region" description="Helical" evidence="2">
    <location>
        <begin position="366"/>
        <end position="386"/>
    </location>
</feature>
<reference evidence="3" key="1">
    <citation type="journal article" date="2021" name="PeerJ">
        <title>Extensive microbial diversity within the chicken gut microbiome revealed by metagenomics and culture.</title>
        <authorList>
            <person name="Gilroy R."/>
            <person name="Ravi A."/>
            <person name="Getino M."/>
            <person name="Pursley I."/>
            <person name="Horton D.L."/>
            <person name="Alikhan N.F."/>
            <person name="Baker D."/>
            <person name="Gharbi K."/>
            <person name="Hall N."/>
            <person name="Watson M."/>
            <person name="Adriaenssens E.M."/>
            <person name="Foster-Nyarko E."/>
            <person name="Jarju S."/>
            <person name="Secka A."/>
            <person name="Antonio M."/>
            <person name="Oren A."/>
            <person name="Chaudhuri R.R."/>
            <person name="La Ragione R."/>
            <person name="Hildebrand F."/>
            <person name="Pallen M.J."/>
        </authorList>
    </citation>
    <scope>NUCLEOTIDE SEQUENCE</scope>
    <source>
        <strain evidence="3">1647</strain>
    </source>
</reference>
<accession>A0A921GKY2</accession>
<dbReference type="AlphaFoldDB" id="A0A921GKY2"/>
<feature type="transmembrane region" description="Helical" evidence="2">
    <location>
        <begin position="107"/>
        <end position="132"/>
    </location>
</feature>
<feature type="compositionally biased region" description="Low complexity" evidence="1">
    <location>
        <begin position="12"/>
        <end position="34"/>
    </location>
</feature>
<evidence type="ECO:0000256" key="2">
    <source>
        <dbReference type="SAM" id="Phobius"/>
    </source>
</evidence>
<feature type="transmembrane region" description="Helical" evidence="2">
    <location>
        <begin position="75"/>
        <end position="95"/>
    </location>
</feature>
<dbReference type="GO" id="GO:0140359">
    <property type="term" value="F:ABC-type transporter activity"/>
    <property type="evidence" value="ECO:0007669"/>
    <property type="project" value="InterPro"/>
</dbReference>
<evidence type="ECO:0000313" key="4">
    <source>
        <dbReference type="Proteomes" id="UP000775129"/>
    </source>
</evidence>
<reference evidence="3" key="2">
    <citation type="submission" date="2021-09" db="EMBL/GenBank/DDBJ databases">
        <authorList>
            <person name="Gilroy R."/>
        </authorList>
    </citation>
    <scope>NUCLEOTIDE SEQUENCE</scope>
    <source>
        <strain evidence="3">1647</strain>
    </source>
</reference>
<dbReference type="Proteomes" id="UP000775129">
    <property type="component" value="Unassembled WGS sequence"/>
</dbReference>
<dbReference type="Pfam" id="PF12679">
    <property type="entry name" value="ABC2_membrane_2"/>
    <property type="match status" value="1"/>
</dbReference>
<feature type="region of interest" description="Disordered" evidence="1">
    <location>
        <begin position="1"/>
        <end position="47"/>
    </location>
</feature>
<feature type="transmembrane region" description="Helical" evidence="2">
    <location>
        <begin position="195"/>
        <end position="217"/>
    </location>
</feature>
<organism evidence="3 4">
    <name type="scientific">Brachybacterium paraconglomeratum</name>
    <dbReference type="NCBI Taxonomy" id="173362"/>
    <lineage>
        <taxon>Bacteria</taxon>
        <taxon>Bacillati</taxon>
        <taxon>Actinomycetota</taxon>
        <taxon>Actinomycetes</taxon>
        <taxon>Micrococcales</taxon>
        <taxon>Dermabacteraceae</taxon>
        <taxon>Brachybacterium</taxon>
    </lineage>
</organism>
<feature type="transmembrane region" description="Helical" evidence="2">
    <location>
        <begin position="164"/>
        <end position="189"/>
    </location>
</feature>
<name>A0A921GKY2_9MICO</name>
<proteinExistence type="predicted"/>
<dbReference type="PANTHER" id="PTHR43471">
    <property type="entry name" value="ABC TRANSPORTER PERMEASE"/>
    <property type="match status" value="1"/>
</dbReference>
<comment type="caution">
    <text evidence="3">The sequence shown here is derived from an EMBL/GenBank/DDBJ whole genome shotgun (WGS) entry which is preliminary data.</text>
</comment>
<keyword evidence="2" id="KW-1133">Transmembrane helix</keyword>
<evidence type="ECO:0000256" key="1">
    <source>
        <dbReference type="SAM" id="MobiDB-lite"/>
    </source>
</evidence>
<feature type="transmembrane region" description="Helical" evidence="2">
    <location>
        <begin position="229"/>
        <end position="253"/>
    </location>
</feature>
<sequence>MSLPPTPGAGPTGAHPTGAGSMPTAPAGPGPSADGAGGGSTDARPRGRGTFSLRAHGLWLVTSLELRQRLRSTRWYVALGVWTIVMLGIGALGLAPTLYSAQWSEVAPIASVVFSLQMILVLFAMLLVVPALSAGSINGDRTAGTLATLQASLLSPAEIVIGKLLAGFFTGLAFLVLALPSVVPIAVLGGIGPLYMLRLLLVIMVLTLCVTAVGLGLSALTQRQLGSVVLAYMIVFGVTVVLPIAWGSSAVVLNEEREVTSYYQAWDDEHSSEPTRCEAETVQQTVPRLDLSLPLLWGNPVVLLAEAAPAPAKDYWATGEDANLLTLLKSGMRSAATTNHPSHNVHCDPDVPGYPTDIGTAPNRPVWPMGLSLWMLAGALSLLVAVRRLAVPIRRLGAGTRIA</sequence>
<protein>
    <submittedName>
        <fullName evidence="3">ABC transporter permease subunit</fullName>
    </submittedName>
</protein>
<keyword evidence="2" id="KW-0472">Membrane</keyword>
<keyword evidence="2" id="KW-0812">Transmembrane</keyword>
<evidence type="ECO:0000313" key="3">
    <source>
        <dbReference type="EMBL" id="HJF48252.1"/>
    </source>
</evidence>
<dbReference type="EMBL" id="DYWO01000014">
    <property type="protein sequence ID" value="HJF48252.1"/>
    <property type="molecule type" value="Genomic_DNA"/>
</dbReference>